<accession>A0A8B2NWW5</accession>
<keyword evidence="3" id="KW-1185">Reference proteome</keyword>
<reference evidence="2 3" key="1">
    <citation type="submission" date="2018-05" db="EMBL/GenBank/DDBJ databases">
        <title>Acuticoccus sediminis sp. nov., isolated from deep-sea sediment of Indian Ocean.</title>
        <authorList>
            <person name="Liu X."/>
            <person name="Lai Q."/>
            <person name="Du Y."/>
            <person name="Sun F."/>
            <person name="Zhang X."/>
            <person name="Wang S."/>
            <person name="Shao Z."/>
        </authorList>
    </citation>
    <scope>NUCLEOTIDE SEQUENCE [LARGE SCALE GENOMIC DNA]</scope>
    <source>
        <strain evidence="2 3">PTG4-2</strain>
    </source>
</reference>
<comment type="caution">
    <text evidence="2">The sequence shown here is derived from an EMBL/GenBank/DDBJ whole genome shotgun (WGS) entry which is preliminary data.</text>
</comment>
<evidence type="ECO:0000313" key="3">
    <source>
        <dbReference type="Proteomes" id="UP000249590"/>
    </source>
</evidence>
<keyword evidence="1" id="KW-0732">Signal</keyword>
<proteinExistence type="predicted"/>
<sequence>MVGGLSALIAIVGLIVIASLSGAFAAPHDGDARVDRNADGPSPAPFEVAQATFVRQDVIYPDRVFVADPRIAGGPCGAGCGGAVAGEIGTRKVKERYWYRARSITAPSAVSRPACASHECAVR</sequence>
<evidence type="ECO:0000256" key="1">
    <source>
        <dbReference type="SAM" id="SignalP"/>
    </source>
</evidence>
<feature type="chain" id="PRO_5032639054" evidence="1">
    <location>
        <begin position="26"/>
        <end position="123"/>
    </location>
</feature>
<evidence type="ECO:0000313" key="2">
    <source>
        <dbReference type="EMBL" id="RAI03863.1"/>
    </source>
</evidence>
<name>A0A8B2NWW5_9HYPH</name>
<dbReference type="Proteomes" id="UP000249590">
    <property type="component" value="Unassembled WGS sequence"/>
</dbReference>
<feature type="signal peptide" evidence="1">
    <location>
        <begin position="1"/>
        <end position="25"/>
    </location>
</feature>
<gene>
    <name evidence="2" type="ORF">DLJ53_05170</name>
</gene>
<dbReference type="AlphaFoldDB" id="A0A8B2NWW5"/>
<protein>
    <submittedName>
        <fullName evidence="2">Uncharacterized protein</fullName>
    </submittedName>
</protein>
<dbReference type="EMBL" id="QHHQ01000001">
    <property type="protein sequence ID" value="RAI03863.1"/>
    <property type="molecule type" value="Genomic_DNA"/>
</dbReference>
<organism evidence="2 3">
    <name type="scientific">Acuticoccus sediminis</name>
    <dbReference type="NCBI Taxonomy" id="2184697"/>
    <lineage>
        <taxon>Bacteria</taxon>
        <taxon>Pseudomonadati</taxon>
        <taxon>Pseudomonadota</taxon>
        <taxon>Alphaproteobacteria</taxon>
        <taxon>Hyphomicrobiales</taxon>
        <taxon>Amorphaceae</taxon>
        <taxon>Acuticoccus</taxon>
    </lineage>
</organism>